<dbReference type="OrthoDB" id="123434at2"/>
<keyword evidence="2" id="KW-1185">Reference proteome</keyword>
<organism evidence="1 2">
    <name type="scientific">Granulicella sibirica</name>
    <dbReference type="NCBI Taxonomy" id="2479048"/>
    <lineage>
        <taxon>Bacteria</taxon>
        <taxon>Pseudomonadati</taxon>
        <taxon>Acidobacteriota</taxon>
        <taxon>Terriglobia</taxon>
        <taxon>Terriglobales</taxon>
        <taxon>Acidobacteriaceae</taxon>
        <taxon>Granulicella</taxon>
    </lineage>
</organism>
<name>A0A4Q0SXP5_9BACT</name>
<reference evidence="1 2" key="1">
    <citation type="submission" date="2018-11" db="EMBL/GenBank/DDBJ databases">
        <authorList>
            <person name="Mardanov A.V."/>
            <person name="Ravin N.V."/>
            <person name="Dedysh S.N."/>
        </authorList>
    </citation>
    <scope>NUCLEOTIDE SEQUENCE [LARGE SCALE GENOMIC DNA]</scope>
    <source>
        <strain evidence="1 2">AF10</strain>
    </source>
</reference>
<accession>A0A4Q0SXP5</accession>
<sequence>MGVTILLACAVLASLTAGVLVAYGICILMFKAFRIHAMQVAETRRSLATRRALES</sequence>
<evidence type="ECO:0000313" key="2">
    <source>
        <dbReference type="Proteomes" id="UP000289437"/>
    </source>
</evidence>
<dbReference type="RefSeq" id="WP_161570945.1">
    <property type="nucleotide sequence ID" value="NZ_RDSM01000002.1"/>
</dbReference>
<evidence type="ECO:0000313" key="1">
    <source>
        <dbReference type="EMBL" id="RXH55637.1"/>
    </source>
</evidence>
<gene>
    <name evidence="1" type="ORF">GRAN_2494</name>
</gene>
<reference evidence="2" key="2">
    <citation type="submission" date="2019-02" db="EMBL/GenBank/DDBJ databases">
        <title>Granulicella sibirica sp. nov., a psychrotolerant acidobacterium isolated from an organic soil layer in forested tundra, West Siberia.</title>
        <authorList>
            <person name="Oshkin I.Y."/>
            <person name="Kulichevskaya I.S."/>
            <person name="Rijpstra W.I.C."/>
            <person name="Sinninghe Damste J.S."/>
            <person name="Rakitin A.L."/>
            <person name="Ravin N.V."/>
            <person name="Dedysh S.N."/>
        </authorList>
    </citation>
    <scope>NUCLEOTIDE SEQUENCE [LARGE SCALE GENOMIC DNA]</scope>
    <source>
        <strain evidence="2">AF10</strain>
    </source>
</reference>
<dbReference type="AlphaFoldDB" id="A0A4Q0SXP5"/>
<protein>
    <submittedName>
        <fullName evidence="1">Uncharacterized protein</fullName>
    </submittedName>
</protein>
<proteinExistence type="predicted"/>
<dbReference type="Proteomes" id="UP000289437">
    <property type="component" value="Unassembled WGS sequence"/>
</dbReference>
<dbReference type="EMBL" id="RDSM01000002">
    <property type="protein sequence ID" value="RXH55637.1"/>
    <property type="molecule type" value="Genomic_DNA"/>
</dbReference>
<comment type="caution">
    <text evidence="1">The sequence shown here is derived from an EMBL/GenBank/DDBJ whole genome shotgun (WGS) entry which is preliminary data.</text>
</comment>